<dbReference type="AlphaFoldDB" id="A0A840R229"/>
<reference evidence="2 3" key="1">
    <citation type="submission" date="2020-08" db="EMBL/GenBank/DDBJ databases">
        <title>Genomic Encyclopedia of Type Strains, Phase IV (KMG-IV): sequencing the most valuable type-strain genomes for metagenomic binning, comparative biology and taxonomic classification.</title>
        <authorList>
            <person name="Goeker M."/>
        </authorList>
    </citation>
    <scope>NUCLEOTIDE SEQUENCE [LARGE SCALE GENOMIC DNA]</scope>
    <source>
        <strain evidence="2 3">DSM 25701</strain>
    </source>
</reference>
<keyword evidence="1" id="KW-0812">Transmembrane</keyword>
<name>A0A840R229_9GAMM</name>
<keyword evidence="1" id="KW-0472">Membrane</keyword>
<proteinExistence type="predicted"/>
<evidence type="ECO:0000256" key="1">
    <source>
        <dbReference type="SAM" id="Phobius"/>
    </source>
</evidence>
<gene>
    <name evidence="2" type="ORF">HNQ57_001080</name>
</gene>
<dbReference type="RefSeq" id="WP_184461582.1">
    <property type="nucleotide sequence ID" value="NZ_JACHHW010000003.1"/>
</dbReference>
<evidence type="ECO:0000313" key="2">
    <source>
        <dbReference type="EMBL" id="MBB5186817.1"/>
    </source>
</evidence>
<accession>A0A840R229</accession>
<dbReference type="EMBL" id="JACHHW010000003">
    <property type="protein sequence ID" value="MBB5186817.1"/>
    <property type="molecule type" value="Genomic_DNA"/>
</dbReference>
<keyword evidence="1" id="KW-1133">Transmembrane helix</keyword>
<protein>
    <submittedName>
        <fullName evidence="2">Uncharacterized protein</fullName>
    </submittedName>
</protein>
<dbReference type="Proteomes" id="UP000536640">
    <property type="component" value="Unassembled WGS sequence"/>
</dbReference>
<comment type="caution">
    <text evidence="2">The sequence shown here is derived from an EMBL/GenBank/DDBJ whole genome shotgun (WGS) entry which is preliminary data.</text>
</comment>
<sequence length="157" mass="17155">MNIMQKFLANTLRNFGSNRDTWPRWRQVMFGICTALNDACRQDWQAAQRKVNAADTLLAQTYVDGIAELAVSSAMARRLHTITAQPQCRAGLASEPGVIKAKMPFWQISFASAMASAVLGVALGAGGYVPELSDTDVAYLETSMTYEVSDWLAGDTQ</sequence>
<organism evidence="2 3">
    <name type="scientific">Zhongshania antarctica</name>
    <dbReference type="NCBI Taxonomy" id="641702"/>
    <lineage>
        <taxon>Bacteria</taxon>
        <taxon>Pseudomonadati</taxon>
        <taxon>Pseudomonadota</taxon>
        <taxon>Gammaproteobacteria</taxon>
        <taxon>Cellvibrionales</taxon>
        <taxon>Spongiibacteraceae</taxon>
        <taxon>Zhongshania</taxon>
    </lineage>
</organism>
<keyword evidence="3" id="KW-1185">Reference proteome</keyword>
<evidence type="ECO:0000313" key="3">
    <source>
        <dbReference type="Proteomes" id="UP000536640"/>
    </source>
</evidence>
<feature type="transmembrane region" description="Helical" evidence="1">
    <location>
        <begin position="108"/>
        <end position="129"/>
    </location>
</feature>